<feature type="domain" description="HAMP" evidence="13">
    <location>
        <begin position="212"/>
        <end position="265"/>
    </location>
</feature>
<evidence type="ECO:0000256" key="7">
    <source>
        <dbReference type="ARBA" id="ARBA00022777"/>
    </source>
</evidence>
<keyword evidence="9" id="KW-0902">Two-component regulatory system</keyword>
<dbReference type="InterPro" id="IPR005467">
    <property type="entry name" value="His_kinase_dom"/>
</dbReference>
<comment type="subcellular location">
    <subcellularLocation>
        <location evidence="2">Cell membrane</location>
    </subcellularLocation>
</comment>
<evidence type="ECO:0000256" key="10">
    <source>
        <dbReference type="ARBA" id="ARBA00023136"/>
    </source>
</evidence>
<dbReference type="InterPro" id="IPR036890">
    <property type="entry name" value="HATPase_C_sf"/>
</dbReference>
<evidence type="ECO:0000256" key="2">
    <source>
        <dbReference type="ARBA" id="ARBA00004236"/>
    </source>
</evidence>
<evidence type="ECO:0000256" key="9">
    <source>
        <dbReference type="ARBA" id="ARBA00023012"/>
    </source>
</evidence>
<comment type="catalytic activity">
    <reaction evidence="1">
        <text>ATP + protein L-histidine = ADP + protein N-phospho-L-histidine.</text>
        <dbReference type="EC" id="2.7.13.3"/>
    </reaction>
</comment>
<dbReference type="PROSITE" id="PS50109">
    <property type="entry name" value="HIS_KIN"/>
    <property type="match status" value="1"/>
</dbReference>
<evidence type="ECO:0000313" key="15">
    <source>
        <dbReference type="Proteomes" id="UP000324015"/>
    </source>
</evidence>
<dbReference type="Gene3D" id="3.30.565.10">
    <property type="entry name" value="Histidine kinase-like ATPase, C-terminal domain"/>
    <property type="match status" value="1"/>
</dbReference>
<evidence type="ECO:0000256" key="3">
    <source>
        <dbReference type="ARBA" id="ARBA00012438"/>
    </source>
</evidence>
<dbReference type="PANTHER" id="PTHR45436">
    <property type="entry name" value="SENSOR HISTIDINE KINASE YKOH"/>
    <property type="match status" value="1"/>
</dbReference>
<evidence type="ECO:0000259" key="13">
    <source>
        <dbReference type="PROSITE" id="PS50885"/>
    </source>
</evidence>
<protein>
    <recommendedName>
        <fullName evidence="3">histidine kinase</fullName>
        <ecNumber evidence="3">2.7.13.3</ecNumber>
    </recommendedName>
</protein>
<keyword evidence="8 11" id="KW-1133">Transmembrane helix</keyword>
<evidence type="ECO:0000256" key="6">
    <source>
        <dbReference type="ARBA" id="ARBA00022692"/>
    </source>
</evidence>
<dbReference type="SUPFAM" id="SSF47384">
    <property type="entry name" value="Homodimeric domain of signal transducing histidine kinase"/>
    <property type="match status" value="1"/>
</dbReference>
<dbReference type="PANTHER" id="PTHR45436:SF5">
    <property type="entry name" value="SENSOR HISTIDINE KINASE TRCS"/>
    <property type="match status" value="1"/>
</dbReference>
<keyword evidence="7 14" id="KW-0418">Kinase</keyword>
<dbReference type="InterPro" id="IPR050428">
    <property type="entry name" value="TCS_sensor_his_kinase"/>
</dbReference>
<dbReference type="InterPro" id="IPR003594">
    <property type="entry name" value="HATPase_dom"/>
</dbReference>
<gene>
    <name evidence="14" type="ORF">DEJ49_34700</name>
</gene>
<dbReference type="Pfam" id="PF02518">
    <property type="entry name" value="HATPase_c"/>
    <property type="match status" value="1"/>
</dbReference>
<dbReference type="CDD" id="cd00075">
    <property type="entry name" value="HATPase"/>
    <property type="match status" value="1"/>
</dbReference>
<keyword evidence="4" id="KW-0597">Phosphoprotein</keyword>
<dbReference type="InterPro" id="IPR004358">
    <property type="entry name" value="Sig_transdc_His_kin-like_C"/>
</dbReference>
<proteinExistence type="predicted"/>
<dbReference type="SMART" id="SM00304">
    <property type="entry name" value="HAMP"/>
    <property type="match status" value="1"/>
</dbReference>
<feature type="domain" description="Histidine kinase" evidence="12">
    <location>
        <begin position="273"/>
        <end position="483"/>
    </location>
</feature>
<keyword evidence="6 11" id="KW-0812">Transmembrane</keyword>
<dbReference type="CDD" id="cd00082">
    <property type="entry name" value="HisKA"/>
    <property type="match status" value="1"/>
</dbReference>
<dbReference type="Pfam" id="PF00672">
    <property type="entry name" value="HAMP"/>
    <property type="match status" value="1"/>
</dbReference>
<name>A0A5P2CX56_STRVZ</name>
<keyword evidence="10 11" id="KW-0472">Membrane</keyword>
<dbReference type="CDD" id="cd06225">
    <property type="entry name" value="HAMP"/>
    <property type="match status" value="1"/>
</dbReference>
<dbReference type="EMBL" id="CP029191">
    <property type="protein sequence ID" value="QES45459.1"/>
    <property type="molecule type" value="Genomic_DNA"/>
</dbReference>
<dbReference type="Gene3D" id="1.10.287.130">
    <property type="match status" value="1"/>
</dbReference>
<evidence type="ECO:0000313" key="14">
    <source>
        <dbReference type="EMBL" id="QES45459.1"/>
    </source>
</evidence>
<reference evidence="14 15" key="1">
    <citation type="submission" date="2018-05" db="EMBL/GenBank/DDBJ databases">
        <title>Streptomyces venezuelae.</title>
        <authorList>
            <person name="Kim W."/>
            <person name="Lee N."/>
            <person name="Cho B.-K."/>
        </authorList>
    </citation>
    <scope>NUCLEOTIDE SEQUENCE [LARGE SCALE GENOMIC DNA]</scope>
    <source>
        <strain evidence="14 15">ATCC 14585</strain>
    </source>
</reference>
<evidence type="ECO:0000256" key="8">
    <source>
        <dbReference type="ARBA" id="ARBA00022989"/>
    </source>
</evidence>
<feature type="transmembrane region" description="Helical" evidence="11">
    <location>
        <begin position="36"/>
        <end position="57"/>
    </location>
</feature>
<organism evidence="14 15">
    <name type="scientific">Streptomyces venezuelae</name>
    <dbReference type="NCBI Taxonomy" id="54571"/>
    <lineage>
        <taxon>Bacteria</taxon>
        <taxon>Bacillati</taxon>
        <taxon>Actinomycetota</taxon>
        <taxon>Actinomycetes</taxon>
        <taxon>Kitasatosporales</taxon>
        <taxon>Streptomycetaceae</taxon>
        <taxon>Streptomyces</taxon>
    </lineage>
</organism>
<dbReference type="SUPFAM" id="SSF158472">
    <property type="entry name" value="HAMP domain-like"/>
    <property type="match status" value="1"/>
</dbReference>
<accession>A0A5P2CX56</accession>
<sequence length="488" mass="51084">MSPDGTRAAGAARGLRGPRRIRGLRPRIPRTLRGRATAAAVLIMVVALSIGGGWLYVTLRGNLIDNAGARTELAARQAAADIAAGQGRPHGDLPEPDGGVDAVLVLDDRGRPLASTAPHPAARAAVLAAFRPGRGEDSAVRDFAAAPALASHTSVVAVVRTPSPGGDGDLYVYALTVLDAVADAERALGVTVLVGGPLVALLTGLIAWTVTGAALRPVESMREELVAVSADRLSRRVPTPGGQDEITRLAETVNDTLERLEHSVTRQRQFVADASHELRNPIAAARAELELALLNKPDPATAASLAQALDSTVRLEHIAADLLLLARLDAQQPPNTELVDLSLLAAELIARRRSARVPLLLVPADDPVLVRADPGQLKRLLANLLDNAQRFADSEVRVGTAKDPATGTALLDVTDDGPGIPPEATEEVFNRFTRLEADRNRASGGTGLGLAIAREIARAHGGSLRVEPSGRGARLVLRLPTADTAPRP</sequence>
<dbReference type="GO" id="GO:0005886">
    <property type="term" value="C:plasma membrane"/>
    <property type="evidence" value="ECO:0007669"/>
    <property type="project" value="UniProtKB-SubCell"/>
</dbReference>
<dbReference type="Pfam" id="PF00512">
    <property type="entry name" value="HisKA"/>
    <property type="match status" value="1"/>
</dbReference>
<evidence type="ECO:0000256" key="5">
    <source>
        <dbReference type="ARBA" id="ARBA00022679"/>
    </source>
</evidence>
<dbReference type="GO" id="GO:0000155">
    <property type="term" value="F:phosphorelay sensor kinase activity"/>
    <property type="evidence" value="ECO:0007669"/>
    <property type="project" value="InterPro"/>
</dbReference>
<evidence type="ECO:0000256" key="11">
    <source>
        <dbReference type="SAM" id="Phobius"/>
    </source>
</evidence>
<dbReference type="Gene3D" id="6.10.340.10">
    <property type="match status" value="1"/>
</dbReference>
<dbReference type="InterPro" id="IPR036097">
    <property type="entry name" value="HisK_dim/P_sf"/>
</dbReference>
<dbReference type="EC" id="2.7.13.3" evidence="3"/>
<dbReference type="RefSeq" id="WP_190329550.1">
    <property type="nucleotide sequence ID" value="NZ_CP029191.1"/>
</dbReference>
<dbReference type="Proteomes" id="UP000324015">
    <property type="component" value="Chromosome"/>
</dbReference>
<dbReference type="SMART" id="SM00388">
    <property type="entry name" value="HisKA"/>
    <property type="match status" value="1"/>
</dbReference>
<dbReference type="SMART" id="SM00387">
    <property type="entry name" value="HATPase_c"/>
    <property type="match status" value="1"/>
</dbReference>
<evidence type="ECO:0000256" key="1">
    <source>
        <dbReference type="ARBA" id="ARBA00000085"/>
    </source>
</evidence>
<dbReference type="InterPro" id="IPR003661">
    <property type="entry name" value="HisK_dim/P_dom"/>
</dbReference>
<evidence type="ECO:0000259" key="12">
    <source>
        <dbReference type="PROSITE" id="PS50109"/>
    </source>
</evidence>
<dbReference type="InterPro" id="IPR003660">
    <property type="entry name" value="HAMP_dom"/>
</dbReference>
<dbReference type="PRINTS" id="PR00344">
    <property type="entry name" value="BCTRLSENSOR"/>
</dbReference>
<dbReference type="PROSITE" id="PS50885">
    <property type="entry name" value="HAMP"/>
    <property type="match status" value="1"/>
</dbReference>
<evidence type="ECO:0000256" key="4">
    <source>
        <dbReference type="ARBA" id="ARBA00022553"/>
    </source>
</evidence>
<dbReference type="SUPFAM" id="SSF55874">
    <property type="entry name" value="ATPase domain of HSP90 chaperone/DNA topoisomerase II/histidine kinase"/>
    <property type="match status" value="1"/>
</dbReference>
<dbReference type="AlphaFoldDB" id="A0A5P2CX56"/>
<keyword evidence="5" id="KW-0808">Transferase</keyword>